<dbReference type="Proteomes" id="UP000001067">
    <property type="component" value="Unassembled WGS sequence"/>
</dbReference>
<keyword evidence="2" id="KW-1185">Reference proteome</keyword>
<dbReference type="EMBL" id="GL534633">
    <property type="protein sequence ID" value="EFQ91697.1"/>
    <property type="molecule type" value="Genomic_DNA"/>
</dbReference>
<reference evidence="1 2" key="1">
    <citation type="journal article" date="2010" name="Genome Biol.">
        <title>A first genome assembly of the barley fungal pathogen Pyrenophora teres f. teres.</title>
        <authorList>
            <person name="Ellwood S.R."/>
            <person name="Liu Z."/>
            <person name="Syme R.A."/>
            <person name="Lai Z."/>
            <person name="Hane J.K."/>
            <person name="Keiper F."/>
            <person name="Moffat C.S."/>
            <person name="Oliver R.P."/>
            <person name="Friesen T.L."/>
        </authorList>
    </citation>
    <scope>NUCLEOTIDE SEQUENCE [LARGE SCALE GENOMIC DNA]</scope>
    <source>
        <strain evidence="1 2">0-1</strain>
    </source>
</reference>
<protein>
    <submittedName>
        <fullName evidence="1">Uncharacterized protein</fullName>
    </submittedName>
</protein>
<sequence>RRDAEIVEEPILALKKSSVTLRQAVPRMLPIIAQPKKLATPKVDKAVEDLIQRF</sequence>
<name>E3RRF2_PYRTT</name>
<organism evidence="2">
    <name type="scientific">Pyrenophora teres f. teres (strain 0-1)</name>
    <name type="common">Barley net blotch fungus</name>
    <name type="synonym">Drechslera teres f. teres</name>
    <dbReference type="NCBI Taxonomy" id="861557"/>
    <lineage>
        <taxon>Eukaryota</taxon>
        <taxon>Fungi</taxon>
        <taxon>Dikarya</taxon>
        <taxon>Ascomycota</taxon>
        <taxon>Pezizomycotina</taxon>
        <taxon>Dothideomycetes</taxon>
        <taxon>Pleosporomycetidae</taxon>
        <taxon>Pleosporales</taxon>
        <taxon>Pleosporineae</taxon>
        <taxon>Pleosporaceae</taxon>
        <taxon>Pyrenophora</taxon>
    </lineage>
</organism>
<gene>
    <name evidence="1" type="ORF">PTT_11378</name>
</gene>
<evidence type="ECO:0000313" key="1">
    <source>
        <dbReference type="EMBL" id="EFQ91697.1"/>
    </source>
</evidence>
<feature type="non-terminal residue" evidence="1">
    <location>
        <position position="1"/>
    </location>
</feature>
<dbReference type="HOGENOM" id="CLU_3056197_0_0_1"/>
<dbReference type="KEGG" id="pte:PTT_11378"/>
<proteinExistence type="predicted"/>
<accession>E3RRF2</accession>
<evidence type="ECO:0000313" key="2">
    <source>
        <dbReference type="Proteomes" id="UP000001067"/>
    </source>
</evidence>
<dbReference type="AlphaFoldDB" id="E3RRF2"/>